<dbReference type="AlphaFoldDB" id="A0A1I8FFH8"/>
<organism evidence="1 2">
    <name type="scientific">Macrostomum lignano</name>
    <dbReference type="NCBI Taxonomy" id="282301"/>
    <lineage>
        <taxon>Eukaryota</taxon>
        <taxon>Metazoa</taxon>
        <taxon>Spiralia</taxon>
        <taxon>Lophotrochozoa</taxon>
        <taxon>Platyhelminthes</taxon>
        <taxon>Rhabditophora</taxon>
        <taxon>Macrostomorpha</taxon>
        <taxon>Macrostomida</taxon>
        <taxon>Macrostomidae</taxon>
        <taxon>Macrostomum</taxon>
    </lineage>
</organism>
<evidence type="ECO:0000313" key="2">
    <source>
        <dbReference type="WBParaSite" id="maker-unitig_31153-snap-gene-0.2-mRNA-1"/>
    </source>
</evidence>
<accession>A0A1I8FFH8</accession>
<sequence length="148" mass="16483">LVLALVRLRAPKAIGLFSSTDLTTPARLELRHHRLGVPRRGLVSDDCQLQAGCSPPHLCLAKERQQQAVENNRYRIPAGQLCPFNAEAHLSGGLQQSRRAPLASTRHRLARRNHEFQQSLTSRKQGCQPDIDIDPVACIDLPRVAWTS</sequence>
<keyword evidence="1" id="KW-1185">Reference proteome</keyword>
<reference evidence="2" key="1">
    <citation type="submission" date="2016-11" db="UniProtKB">
        <authorList>
            <consortium name="WormBaseParasite"/>
        </authorList>
    </citation>
    <scope>IDENTIFICATION</scope>
</reference>
<proteinExistence type="predicted"/>
<dbReference type="WBParaSite" id="maker-unitig_31153-snap-gene-0.2-mRNA-1">
    <property type="protein sequence ID" value="maker-unitig_31153-snap-gene-0.2-mRNA-1"/>
    <property type="gene ID" value="maker-unitig_31153-snap-gene-0.2"/>
</dbReference>
<protein>
    <submittedName>
        <fullName evidence="2">Integron gene cassette protein</fullName>
    </submittedName>
</protein>
<name>A0A1I8FFH8_9PLAT</name>
<dbReference type="Proteomes" id="UP000095280">
    <property type="component" value="Unplaced"/>
</dbReference>
<evidence type="ECO:0000313" key="1">
    <source>
        <dbReference type="Proteomes" id="UP000095280"/>
    </source>
</evidence>